<dbReference type="Gene3D" id="2.60.410.10">
    <property type="entry name" value="D-Ala-D-Ala carboxypeptidase, C-terminal domain"/>
    <property type="match status" value="1"/>
</dbReference>
<dbReference type="EC" id="3.4.16.4" evidence="4"/>
<reference evidence="17 18" key="1">
    <citation type="submission" date="2016-12" db="EMBL/GenBank/DDBJ databases">
        <title>Isolation and genomic insights into novel planktonic Zetaproteobacteria from stratified waters of the Chesapeake Bay.</title>
        <authorList>
            <person name="McAllister S.M."/>
            <person name="Kato S."/>
            <person name="Chan C.S."/>
            <person name="Chiu B.K."/>
            <person name="Field E.K."/>
        </authorList>
    </citation>
    <scope>NUCLEOTIDE SEQUENCE [LARGE SCALE GENOMIC DNA]</scope>
    <source>
        <strain evidence="17 18">CP-8</strain>
    </source>
</reference>
<dbReference type="InterPro" id="IPR015956">
    <property type="entry name" value="Peniciliin-bd_prot_C_sf"/>
</dbReference>
<dbReference type="OrthoDB" id="9791132at2"/>
<feature type="active site" description="Acyl-ester intermediate" evidence="13">
    <location>
        <position position="71"/>
    </location>
</feature>
<dbReference type="GO" id="GO:0009252">
    <property type="term" value="P:peptidoglycan biosynthetic process"/>
    <property type="evidence" value="ECO:0007669"/>
    <property type="project" value="UniProtKB-UniPathway"/>
</dbReference>
<feature type="binding site" evidence="14">
    <location>
        <position position="233"/>
    </location>
    <ligand>
        <name>substrate</name>
    </ligand>
</feature>
<dbReference type="PANTHER" id="PTHR21581">
    <property type="entry name" value="D-ALANYL-D-ALANINE CARBOXYPEPTIDASE"/>
    <property type="match status" value="1"/>
</dbReference>
<dbReference type="InterPro" id="IPR018044">
    <property type="entry name" value="Peptidase_S11"/>
</dbReference>
<gene>
    <name evidence="17" type="ORF">Ga0123462_0924</name>
</gene>
<feature type="domain" description="Peptidase S11 D-Ala-D-Ala carboxypeptidase A C-terminal" evidence="16">
    <location>
        <begin position="283"/>
        <end position="377"/>
    </location>
</feature>
<evidence type="ECO:0000256" key="11">
    <source>
        <dbReference type="ARBA" id="ARBA00023316"/>
    </source>
</evidence>
<evidence type="ECO:0000256" key="1">
    <source>
        <dbReference type="ARBA" id="ARBA00003217"/>
    </source>
</evidence>
<feature type="active site" evidence="13">
    <location>
        <position position="131"/>
    </location>
</feature>
<keyword evidence="18" id="KW-1185">Reference proteome</keyword>
<evidence type="ECO:0000256" key="13">
    <source>
        <dbReference type="PIRSR" id="PIRSR618044-1"/>
    </source>
</evidence>
<feature type="active site" description="Proton acceptor" evidence="13">
    <location>
        <position position="74"/>
    </location>
</feature>
<keyword evidence="10" id="KW-0573">Peptidoglycan synthesis</keyword>
<evidence type="ECO:0000256" key="14">
    <source>
        <dbReference type="PIRSR" id="PIRSR618044-2"/>
    </source>
</evidence>
<dbReference type="PANTHER" id="PTHR21581:SF6">
    <property type="entry name" value="TRAFFICKING PROTEIN PARTICLE COMPLEX SUBUNIT 12"/>
    <property type="match status" value="1"/>
</dbReference>
<dbReference type="Gene3D" id="3.40.710.10">
    <property type="entry name" value="DD-peptidase/beta-lactamase superfamily"/>
    <property type="match status" value="1"/>
</dbReference>
<keyword evidence="8 17" id="KW-0378">Hydrolase</keyword>
<comment type="pathway">
    <text evidence="2">Cell wall biogenesis; peptidoglycan biosynthesis.</text>
</comment>
<dbReference type="GO" id="GO:0006508">
    <property type="term" value="P:proteolysis"/>
    <property type="evidence" value="ECO:0007669"/>
    <property type="project" value="UniProtKB-KW"/>
</dbReference>
<evidence type="ECO:0000256" key="8">
    <source>
        <dbReference type="ARBA" id="ARBA00022801"/>
    </source>
</evidence>
<evidence type="ECO:0000256" key="3">
    <source>
        <dbReference type="ARBA" id="ARBA00007164"/>
    </source>
</evidence>
<keyword evidence="5 17" id="KW-0121">Carboxypeptidase</keyword>
<dbReference type="Proteomes" id="UP000231637">
    <property type="component" value="Chromosome"/>
</dbReference>
<evidence type="ECO:0000259" key="16">
    <source>
        <dbReference type="SMART" id="SM00936"/>
    </source>
</evidence>
<dbReference type="SUPFAM" id="SSF69189">
    <property type="entry name" value="Penicillin-binding protein associated domain"/>
    <property type="match status" value="1"/>
</dbReference>
<accession>A0A2K8L3G0</accession>
<dbReference type="InterPro" id="IPR012907">
    <property type="entry name" value="Peptidase_S11_C"/>
</dbReference>
<evidence type="ECO:0000313" key="18">
    <source>
        <dbReference type="Proteomes" id="UP000231637"/>
    </source>
</evidence>
<dbReference type="PRINTS" id="PR00725">
    <property type="entry name" value="DADACBPTASE1"/>
</dbReference>
<evidence type="ECO:0000256" key="5">
    <source>
        <dbReference type="ARBA" id="ARBA00022645"/>
    </source>
</evidence>
<evidence type="ECO:0000256" key="6">
    <source>
        <dbReference type="ARBA" id="ARBA00022670"/>
    </source>
</evidence>
<organism evidence="17 18">
    <name type="scientific">Mariprofundus ferrinatatus</name>
    <dbReference type="NCBI Taxonomy" id="1921087"/>
    <lineage>
        <taxon>Bacteria</taxon>
        <taxon>Pseudomonadati</taxon>
        <taxon>Pseudomonadota</taxon>
        <taxon>Candidatius Mariprofundia</taxon>
        <taxon>Mariprofundales</taxon>
        <taxon>Mariprofundaceae</taxon>
        <taxon>Mariprofundus</taxon>
    </lineage>
</organism>
<name>A0A2K8L3G0_9PROT</name>
<dbReference type="UniPathway" id="UPA00219"/>
<dbReference type="GO" id="GO:0009002">
    <property type="term" value="F:serine-type D-Ala-D-Ala carboxypeptidase activity"/>
    <property type="evidence" value="ECO:0007669"/>
    <property type="project" value="UniProtKB-EC"/>
</dbReference>
<comment type="similarity">
    <text evidence="3 15">Belongs to the peptidase S11 family.</text>
</comment>
<comment type="function">
    <text evidence="1">Removes C-terminal D-alanyl residues from sugar-peptide cell wall precursors.</text>
</comment>
<dbReference type="InterPro" id="IPR037167">
    <property type="entry name" value="Peptidase_S11_C_sf"/>
</dbReference>
<proteinExistence type="inferred from homology"/>
<keyword evidence="9" id="KW-0133">Cell shape</keyword>
<dbReference type="GO" id="GO:0008360">
    <property type="term" value="P:regulation of cell shape"/>
    <property type="evidence" value="ECO:0007669"/>
    <property type="project" value="UniProtKB-KW"/>
</dbReference>
<dbReference type="InterPro" id="IPR001967">
    <property type="entry name" value="Peptidase_S11_N"/>
</dbReference>
<sequence length="404" mass="44794">MVNRTLFRITGVYGLIAILAASVLMISASEAASVSWPKAPQVDATSWAVIDARSGQVVSANNANQELPPASLTKMMTLYLAFEEIKLGRLDLNTRITVSQKAWKIGGSTMFLEPRLTPTVKEVLHGIATLSGNDACIALAEHIDGSEAGFAQRMNEKAKKLGLEDSHFVNATGFPEEGHYSSAMDMAKLGAALWRDFPDMYEIFNEREYTYDGRTQPNRNRLLWSYPDADGIKTGHTEEAGYCLVGSAEKDTTRFVAAVFGTSSDRARAAHTKTLLKFSFRNFVTLRPSERDIRRQVEVFEGTEGEVWLKPADPIWITVPKGNESALSFRLRYDAPLKAPIKEGEKLGTIDAVFGTDRDNAEVLKSVDMVATRGVERASWISRQWDGLRLWWREGDEGSASETE</sequence>
<evidence type="ECO:0000256" key="4">
    <source>
        <dbReference type="ARBA" id="ARBA00012448"/>
    </source>
</evidence>
<dbReference type="GO" id="GO:0071555">
    <property type="term" value="P:cell wall organization"/>
    <property type="evidence" value="ECO:0007669"/>
    <property type="project" value="UniProtKB-KW"/>
</dbReference>
<evidence type="ECO:0000256" key="2">
    <source>
        <dbReference type="ARBA" id="ARBA00004752"/>
    </source>
</evidence>
<evidence type="ECO:0000256" key="10">
    <source>
        <dbReference type="ARBA" id="ARBA00022984"/>
    </source>
</evidence>
<comment type="catalytic activity">
    <reaction evidence="12">
        <text>Preferential cleavage: (Ac)2-L-Lys-D-Ala-|-D-Ala. Also transpeptidation of peptidyl-alanyl moieties that are N-acyl substituents of D-alanine.</text>
        <dbReference type="EC" id="3.4.16.4"/>
    </reaction>
</comment>
<dbReference type="KEGG" id="mfn:Ga0123462_0924"/>
<evidence type="ECO:0000256" key="9">
    <source>
        <dbReference type="ARBA" id="ARBA00022960"/>
    </source>
</evidence>
<dbReference type="InterPro" id="IPR012338">
    <property type="entry name" value="Beta-lactam/transpept-like"/>
</dbReference>
<keyword evidence="11" id="KW-0961">Cell wall biogenesis/degradation</keyword>
<dbReference type="AlphaFoldDB" id="A0A2K8L3G0"/>
<dbReference type="EMBL" id="CP018800">
    <property type="protein sequence ID" value="ATX81793.1"/>
    <property type="molecule type" value="Genomic_DNA"/>
</dbReference>
<dbReference type="SUPFAM" id="SSF56601">
    <property type="entry name" value="beta-lactamase/transpeptidase-like"/>
    <property type="match status" value="1"/>
</dbReference>
<protein>
    <recommendedName>
        <fullName evidence="4">serine-type D-Ala-D-Ala carboxypeptidase</fullName>
        <ecNumber evidence="4">3.4.16.4</ecNumber>
    </recommendedName>
</protein>
<evidence type="ECO:0000313" key="17">
    <source>
        <dbReference type="EMBL" id="ATX81793.1"/>
    </source>
</evidence>
<evidence type="ECO:0000256" key="15">
    <source>
        <dbReference type="RuleBase" id="RU004016"/>
    </source>
</evidence>
<dbReference type="Pfam" id="PF00768">
    <property type="entry name" value="Peptidase_S11"/>
    <property type="match status" value="1"/>
</dbReference>
<keyword evidence="7" id="KW-0732">Signal</keyword>
<keyword evidence="6" id="KW-0645">Protease</keyword>
<evidence type="ECO:0000256" key="12">
    <source>
        <dbReference type="ARBA" id="ARBA00034000"/>
    </source>
</evidence>
<dbReference type="Pfam" id="PF07943">
    <property type="entry name" value="PBP5_C"/>
    <property type="match status" value="1"/>
</dbReference>
<evidence type="ECO:0000256" key="7">
    <source>
        <dbReference type="ARBA" id="ARBA00022729"/>
    </source>
</evidence>
<dbReference type="SMART" id="SM00936">
    <property type="entry name" value="PBP5_C"/>
    <property type="match status" value="1"/>
</dbReference>